<protein>
    <recommendedName>
        <fullName evidence="3">DUF4251 domain-containing protein</fullName>
    </recommendedName>
</protein>
<keyword evidence="2" id="KW-1185">Reference proteome</keyword>
<evidence type="ECO:0000313" key="2">
    <source>
        <dbReference type="Proteomes" id="UP001597319"/>
    </source>
</evidence>
<name>A0ABW5L8P5_9FLAO</name>
<dbReference type="Proteomes" id="UP001597319">
    <property type="component" value="Unassembled WGS sequence"/>
</dbReference>
<evidence type="ECO:0000313" key="1">
    <source>
        <dbReference type="EMBL" id="MFD2561263.1"/>
    </source>
</evidence>
<evidence type="ECO:0008006" key="3">
    <source>
        <dbReference type="Google" id="ProtNLM"/>
    </source>
</evidence>
<sequence length="203" mass="23224">MKVSKKAKFSTSVLFFIFLSISISPLFSQESEGTFILKLEPFVSEIKLRKKVLKQLESGALEWGISGNQFVTTLANKRFLNFDFPYMTRYGTSKEIKLKPGKYSITCVGFNYKGGMSVDKVLKKGAFFNLDVLSFEIVENKITVLEILPIIEKSQSLLVKMYSPDLKVKIIEDDQVKIEKTISKRGENSINWDEYDGDLKFKK</sequence>
<comment type="caution">
    <text evidence="1">The sequence shown here is derived from an EMBL/GenBank/DDBJ whole genome shotgun (WGS) entry which is preliminary data.</text>
</comment>
<accession>A0ABW5L8P5</accession>
<dbReference type="EMBL" id="JBHULE010000002">
    <property type="protein sequence ID" value="MFD2561263.1"/>
    <property type="molecule type" value="Genomic_DNA"/>
</dbReference>
<dbReference type="RefSeq" id="WP_378288823.1">
    <property type="nucleotide sequence ID" value="NZ_JBHULE010000002.1"/>
</dbReference>
<reference evidence="2" key="1">
    <citation type="journal article" date="2019" name="Int. J. Syst. Evol. Microbiol.">
        <title>The Global Catalogue of Microorganisms (GCM) 10K type strain sequencing project: providing services to taxonomists for standard genome sequencing and annotation.</title>
        <authorList>
            <consortium name="The Broad Institute Genomics Platform"/>
            <consortium name="The Broad Institute Genome Sequencing Center for Infectious Disease"/>
            <person name="Wu L."/>
            <person name="Ma J."/>
        </authorList>
    </citation>
    <scope>NUCLEOTIDE SEQUENCE [LARGE SCALE GENOMIC DNA]</scope>
    <source>
        <strain evidence="2">KCTC 52274</strain>
    </source>
</reference>
<proteinExistence type="predicted"/>
<organism evidence="1 2">
    <name type="scientific">Aquimarina rubra</name>
    <dbReference type="NCBI Taxonomy" id="1920033"/>
    <lineage>
        <taxon>Bacteria</taxon>
        <taxon>Pseudomonadati</taxon>
        <taxon>Bacteroidota</taxon>
        <taxon>Flavobacteriia</taxon>
        <taxon>Flavobacteriales</taxon>
        <taxon>Flavobacteriaceae</taxon>
        <taxon>Aquimarina</taxon>
    </lineage>
</organism>
<gene>
    <name evidence="1" type="ORF">ACFSR1_01200</name>
</gene>